<dbReference type="AlphaFoldDB" id="A0AAU8ISG0"/>
<dbReference type="InterPro" id="IPR005561">
    <property type="entry name" value="ANTAR"/>
</dbReference>
<protein>
    <submittedName>
        <fullName evidence="6">GAF and ANTAR domain-containing protein</fullName>
    </submittedName>
</protein>
<keyword evidence="2" id="KW-0418">Kinase</keyword>
<dbReference type="EMBL" id="CP159534">
    <property type="protein sequence ID" value="XCJ71145.1"/>
    <property type="molecule type" value="Genomic_DNA"/>
</dbReference>
<proteinExistence type="predicted"/>
<dbReference type="SMART" id="SM01012">
    <property type="entry name" value="ANTAR"/>
    <property type="match status" value="1"/>
</dbReference>
<evidence type="ECO:0000256" key="3">
    <source>
        <dbReference type="ARBA" id="ARBA00023015"/>
    </source>
</evidence>
<feature type="domain" description="ANTAR" evidence="5">
    <location>
        <begin position="172"/>
        <end position="233"/>
    </location>
</feature>
<dbReference type="InterPro" id="IPR029016">
    <property type="entry name" value="GAF-like_dom_sf"/>
</dbReference>
<dbReference type="Gene3D" id="1.10.10.10">
    <property type="entry name" value="Winged helix-like DNA-binding domain superfamily/Winged helix DNA-binding domain"/>
    <property type="match status" value="1"/>
</dbReference>
<dbReference type="KEGG" id="stac:ABII15_14705"/>
<dbReference type="SMART" id="SM00065">
    <property type="entry name" value="GAF"/>
    <property type="match status" value="1"/>
</dbReference>
<dbReference type="GO" id="GO:0016301">
    <property type="term" value="F:kinase activity"/>
    <property type="evidence" value="ECO:0007669"/>
    <property type="project" value="UniProtKB-KW"/>
</dbReference>
<dbReference type="Gene3D" id="3.30.450.40">
    <property type="match status" value="1"/>
</dbReference>
<sequence length="250" mass="27416">MSQESRELRLAATLVEFADTLIGDFDPALHLSRLADRCLEFLDARGAAVTLLEGNGRPGPLVHGARQPQSVRELLEWEQESGPVRDSLAPGRTALAVSLVSREAAARWPEFTAAARRFGIASTYAVPLCRHETLLGALSVYAPHPPSAHGELAIAQTLADATTVGLLNHRAYAQYRKVAGQLREALASRVRIEQAKGMLAERWGTTPDGAFDTLRQYARRNRRPLDQVARAVVHRTLTDSQLRPDRYGPA</sequence>
<keyword evidence="3" id="KW-0805">Transcription regulation</keyword>
<evidence type="ECO:0000256" key="2">
    <source>
        <dbReference type="ARBA" id="ARBA00022777"/>
    </source>
</evidence>
<dbReference type="InterPro" id="IPR012074">
    <property type="entry name" value="GAF_ANTAR"/>
</dbReference>
<dbReference type="SUPFAM" id="SSF55781">
    <property type="entry name" value="GAF domain-like"/>
    <property type="match status" value="1"/>
</dbReference>
<dbReference type="RefSeq" id="WP_353942775.1">
    <property type="nucleotide sequence ID" value="NZ_CP159534.1"/>
</dbReference>
<dbReference type="Pfam" id="PF03861">
    <property type="entry name" value="ANTAR"/>
    <property type="match status" value="1"/>
</dbReference>
<gene>
    <name evidence="6" type="ORF">ABII15_14705</name>
</gene>
<dbReference type="InterPro" id="IPR036388">
    <property type="entry name" value="WH-like_DNA-bd_sf"/>
</dbReference>
<evidence type="ECO:0000259" key="5">
    <source>
        <dbReference type="PROSITE" id="PS50921"/>
    </source>
</evidence>
<dbReference type="PIRSF" id="PIRSF036625">
    <property type="entry name" value="GAF_ANTAR"/>
    <property type="match status" value="1"/>
</dbReference>
<dbReference type="InterPro" id="IPR003018">
    <property type="entry name" value="GAF"/>
</dbReference>
<dbReference type="InterPro" id="IPR011006">
    <property type="entry name" value="CheY-like_superfamily"/>
</dbReference>
<accession>A0AAU8ISG0</accession>
<keyword evidence="1" id="KW-0808">Transferase</keyword>
<dbReference type="GO" id="GO:0003723">
    <property type="term" value="F:RNA binding"/>
    <property type="evidence" value="ECO:0007669"/>
    <property type="project" value="InterPro"/>
</dbReference>
<reference evidence="6" key="1">
    <citation type="submission" date="2024-06" db="EMBL/GenBank/DDBJ databases">
        <title>Streptomyces sp. strain HUAS MG91 genome sequences.</title>
        <authorList>
            <person name="Mo P."/>
        </authorList>
    </citation>
    <scope>NUCLEOTIDE SEQUENCE</scope>
    <source>
        <strain evidence="6">HUAS MG91</strain>
    </source>
</reference>
<organism evidence="6">
    <name type="scientific">Streptomyces tabacisoli</name>
    <dbReference type="NCBI Taxonomy" id="3156398"/>
    <lineage>
        <taxon>Bacteria</taxon>
        <taxon>Bacillati</taxon>
        <taxon>Actinomycetota</taxon>
        <taxon>Actinomycetes</taxon>
        <taxon>Kitasatosporales</taxon>
        <taxon>Streptomycetaceae</taxon>
        <taxon>Streptomyces</taxon>
    </lineage>
</organism>
<evidence type="ECO:0000256" key="1">
    <source>
        <dbReference type="ARBA" id="ARBA00022679"/>
    </source>
</evidence>
<dbReference type="Pfam" id="PF13185">
    <property type="entry name" value="GAF_2"/>
    <property type="match status" value="1"/>
</dbReference>
<evidence type="ECO:0000256" key="4">
    <source>
        <dbReference type="ARBA" id="ARBA00023163"/>
    </source>
</evidence>
<evidence type="ECO:0000313" key="6">
    <source>
        <dbReference type="EMBL" id="XCJ71145.1"/>
    </source>
</evidence>
<dbReference type="PROSITE" id="PS50921">
    <property type="entry name" value="ANTAR"/>
    <property type="match status" value="1"/>
</dbReference>
<keyword evidence="4" id="KW-0804">Transcription</keyword>
<dbReference type="SUPFAM" id="SSF52172">
    <property type="entry name" value="CheY-like"/>
    <property type="match status" value="1"/>
</dbReference>
<name>A0AAU8ISG0_9ACTN</name>